<comment type="caution">
    <text evidence="1">The sequence shown here is derived from an EMBL/GenBank/DDBJ whole genome shotgun (WGS) entry which is preliminary data.</text>
</comment>
<organism evidence="1 2">
    <name type="scientific">Falsiporphyromonas endometrii</name>
    <dbReference type="NCBI Taxonomy" id="1387297"/>
    <lineage>
        <taxon>Bacteria</taxon>
        <taxon>Pseudomonadati</taxon>
        <taxon>Bacteroidota</taxon>
        <taxon>Bacteroidia</taxon>
        <taxon>Bacteroidales</taxon>
        <taxon>Porphyromonadaceae</taxon>
        <taxon>Falsiporphyromonas</taxon>
    </lineage>
</organism>
<keyword evidence="2" id="KW-1185">Reference proteome</keyword>
<name>A0ABV9K6F5_9PORP</name>
<evidence type="ECO:0000313" key="2">
    <source>
        <dbReference type="Proteomes" id="UP001596020"/>
    </source>
</evidence>
<evidence type="ECO:0000313" key="1">
    <source>
        <dbReference type="EMBL" id="MFC4665523.1"/>
    </source>
</evidence>
<accession>A0ABV9K6F5</accession>
<gene>
    <name evidence="1" type="ORF">ACFO3G_02675</name>
</gene>
<dbReference type="EMBL" id="JBHSGO010000046">
    <property type="protein sequence ID" value="MFC4665523.1"/>
    <property type="molecule type" value="Genomic_DNA"/>
</dbReference>
<proteinExistence type="predicted"/>
<dbReference type="RefSeq" id="WP_380077739.1">
    <property type="nucleotide sequence ID" value="NZ_JBHSGO010000046.1"/>
</dbReference>
<dbReference type="Proteomes" id="UP001596020">
    <property type="component" value="Unassembled WGS sequence"/>
</dbReference>
<protein>
    <submittedName>
        <fullName evidence="1">Uncharacterized protein</fullName>
    </submittedName>
</protein>
<sequence length="89" mass="10123">MEISILLTILLVVISFGGSFLQEGKICLDDMQQIDDFVVIKYILKRPLYHWAVKLVMRGCYLLNTVALTDALKATQIALIQSQIYKFEG</sequence>
<reference evidence="2" key="1">
    <citation type="journal article" date="2019" name="Int. J. Syst. Evol. Microbiol.">
        <title>The Global Catalogue of Microorganisms (GCM) 10K type strain sequencing project: providing services to taxonomists for standard genome sequencing and annotation.</title>
        <authorList>
            <consortium name="The Broad Institute Genomics Platform"/>
            <consortium name="The Broad Institute Genome Sequencing Center for Infectious Disease"/>
            <person name="Wu L."/>
            <person name="Ma J."/>
        </authorList>
    </citation>
    <scope>NUCLEOTIDE SEQUENCE [LARGE SCALE GENOMIC DNA]</scope>
    <source>
        <strain evidence="2">CGMCC 4.7357</strain>
    </source>
</reference>